<keyword evidence="2" id="KW-1185">Reference proteome</keyword>
<dbReference type="Proteomes" id="UP000001861">
    <property type="component" value="Unassembled WGS sequence"/>
</dbReference>
<name>A8NSZ9_COPC7</name>
<organism evidence="1 2">
    <name type="scientific">Coprinopsis cinerea (strain Okayama-7 / 130 / ATCC MYA-4618 / FGSC 9003)</name>
    <name type="common">Inky cap fungus</name>
    <name type="synonym">Hormographiella aspergillata</name>
    <dbReference type="NCBI Taxonomy" id="240176"/>
    <lineage>
        <taxon>Eukaryota</taxon>
        <taxon>Fungi</taxon>
        <taxon>Dikarya</taxon>
        <taxon>Basidiomycota</taxon>
        <taxon>Agaricomycotina</taxon>
        <taxon>Agaricomycetes</taxon>
        <taxon>Agaricomycetidae</taxon>
        <taxon>Agaricales</taxon>
        <taxon>Agaricineae</taxon>
        <taxon>Psathyrellaceae</taxon>
        <taxon>Coprinopsis</taxon>
    </lineage>
</organism>
<evidence type="ECO:0000313" key="2">
    <source>
        <dbReference type="Proteomes" id="UP000001861"/>
    </source>
</evidence>
<dbReference type="EMBL" id="AACS02000004">
    <property type="protein sequence ID" value="EAU85694.2"/>
    <property type="molecule type" value="Genomic_DNA"/>
</dbReference>
<comment type="caution">
    <text evidence="1">The sequence shown here is derived from an EMBL/GenBank/DDBJ whole genome shotgun (WGS) entry which is preliminary data.</text>
</comment>
<gene>
    <name evidence="1" type="ORF">CC1G_12630</name>
</gene>
<reference evidence="1 2" key="1">
    <citation type="journal article" date="2010" name="Proc. Natl. Acad. Sci. U.S.A.">
        <title>Insights into evolution of multicellular fungi from the assembled chromosomes of the mushroom Coprinopsis cinerea (Coprinus cinereus).</title>
        <authorList>
            <person name="Stajich J.E."/>
            <person name="Wilke S.K."/>
            <person name="Ahren D."/>
            <person name="Au C.H."/>
            <person name="Birren B.W."/>
            <person name="Borodovsky M."/>
            <person name="Burns C."/>
            <person name="Canback B."/>
            <person name="Casselton L.A."/>
            <person name="Cheng C.K."/>
            <person name="Deng J."/>
            <person name="Dietrich F.S."/>
            <person name="Fargo D.C."/>
            <person name="Farman M.L."/>
            <person name="Gathman A.C."/>
            <person name="Goldberg J."/>
            <person name="Guigo R."/>
            <person name="Hoegger P.J."/>
            <person name="Hooker J.B."/>
            <person name="Huggins A."/>
            <person name="James T.Y."/>
            <person name="Kamada T."/>
            <person name="Kilaru S."/>
            <person name="Kodira C."/>
            <person name="Kues U."/>
            <person name="Kupfer D."/>
            <person name="Kwan H.S."/>
            <person name="Lomsadze A."/>
            <person name="Li W."/>
            <person name="Lilly W.W."/>
            <person name="Ma L.J."/>
            <person name="Mackey A.J."/>
            <person name="Manning G."/>
            <person name="Martin F."/>
            <person name="Muraguchi H."/>
            <person name="Natvig D.O."/>
            <person name="Palmerini H."/>
            <person name="Ramesh M.A."/>
            <person name="Rehmeyer C.J."/>
            <person name="Roe B.A."/>
            <person name="Shenoy N."/>
            <person name="Stanke M."/>
            <person name="Ter-Hovhannisyan V."/>
            <person name="Tunlid A."/>
            <person name="Velagapudi R."/>
            <person name="Vision T.J."/>
            <person name="Zeng Q."/>
            <person name="Zolan M.E."/>
            <person name="Pukkila P.J."/>
        </authorList>
    </citation>
    <scope>NUCLEOTIDE SEQUENCE [LARGE SCALE GENOMIC DNA]</scope>
    <source>
        <strain evidence="2">Okayama-7 / 130 / ATCC MYA-4618 / FGSC 9003</strain>
    </source>
</reference>
<dbReference type="AlphaFoldDB" id="A8NSZ9"/>
<dbReference type="InParanoid" id="A8NSZ9"/>
<dbReference type="GeneID" id="6012664"/>
<proteinExistence type="predicted"/>
<dbReference type="RefSeq" id="XP_001836126.2">
    <property type="nucleotide sequence ID" value="XM_001836074.2"/>
</dbReference>
<dbReference type="VEuPathDB" id="FungiDB:CC1G_12630"/>
<dbReference type="HOGENOM" id="CLU_2573793_0_0_1"/>
<accession>A8NSZ9</accession>
<dbReference type="KEGG" id="cci:CC1G_12630"/>
<sequence>MPPLSHTRSRAGFLPLATFTNLRLLQGILRVVLASSRFRLRIASSSLSHRLAFTWHHPSVEFVRPCSFLLQHFLEPGQNDL</sequence>
<protein>
    <submittedName>
        <fullName evidence="1">Uncharacterized protein</fullName>
    </submittedName>
</protein>
<evidence type="ECO:0000313" key="1">
    <source>
        <dbReference type="EMBL" id="EAU85694.2"/>
    </source>
</evidence>